<dbReference type="NCBIfam" id="TIGR00527">
    <property type="entry name" value="gcvH"/>
    <property type="match status" value="1"/>
</dbReference>
<evidence type="ECO:0000313" key="5">
    <source>
        <dbReference type="Proteomes" id="UP000235584"/>
    </source>
</evidence>
<evidence type="ECO:0000313" key="4">
    <source>
        <dbReference type="EMBL" id="AUO00018.1"/>
    </source>
</evidence>
<dbReference type="InterPro" id="IPR002930">
    <property type="entry name" value="GCV_H"/>
</dbReference>
<accession>A0A2K9NWX5</accession>
<dbReference type="GO" id="GO:0009249">
    <property type="term" value="P:protein lipoylation"/>
    <property type="evidence" value="ECO:0007669"/>
    <property type="project" value="TreeGrafter"/>
</dbReference>
<dbReference type="GO" id="GO:0019464">
    <property type="term" value="P:glycine decarboxylation via glycine cleavage system"/>
    <property type="evidence" value="ECO:0007669"/>
    <property type="project" value="UniProtKB-UniRule"/>
</dbReference>
<evidence type="ECO:0000256" key="3">
    <source>
        <dbReference type="HAMAP-Rule" id="MF_00272"/>
    </source>
</evidence>
<dbReference type="InterPro" id="IPR003016">
    <property type="entry name" value="2-oxoA_DH_lipoyl-BS"/>
</dbReference>
<dbReference type="RefSeq" id="WP_102245305.1">
    <property type="nucleotide sequence ID" value="NZ_CP025704.1"/>
</dbReference>
<keyword evidence="2 3" id="KW-0450">Lipoyl</keyword>
<feature type="modified residue" description="N6-lipoyllysine" evidence="3">
    <location>
        <position position="65"/>
    </location>
</feature>
<dbReference type="SUPFAM" id="SSF51230">
    <property type="entry name" value="Single hybrid motif"/>
    <property type="match status" value="1"/>
</dbReference>
<dbReference type="Pfam" id="PF01597">
    <property type="entry name" value="GCV_H"/>
    <property type="match status" value="1"/>
</dbReference>
<dbReference type="GO" id="GO:0005960">
    <property type="term" value="C:glycine cleavage complex"/>
    <property type="evidence" value="ECO:0007669"/>
    <property type="project" value="InterPro"/>
</dbReference>
<dbReference type="NCBIfam" id="NF002270">
    <property type="entry name" value="PRK01202.1"/>
    <property type="match status" value="1"/>
</dbReference>
<dbReference type="InterPro" id="IPR000089">
    <property type="entry name" value="Biotin_lipoyl"/>
</dbReference>
<proteinExistence type="inferred from homology"/>
<dbReference type="Gene3D" id="2.40.50.100">
    <property type="match status" value="1"/>
</dbReference>
<keyword evidence="5" id="KW-1185">Reference proteome</keyword>
<comment type="similarity">
    <text evidence="1 3">Belongs to the GcvH family.</text>
</comment>
<dbReference type="PROSITE" id="PS50968">
    <property type="entry name" value="BIOTINYL_LIPOYL"/>
    <property type="match status" value="1"/>
</dbReference>
<protein>
    <recommendedName>
        <fullName evidence="3">Glycine cleavage system H protein</fullName>
    </recommendedName>
</protein>
<dbReference type="PANTHER" id="PTHR11715:SF3">
    <property type="entry name" value="GLYCINE CLEAVAGE SYSTEM H PROTEIN-RELATED"/>
    <property type="match status" value="1"/>
</dbReference>
<organism evidence="4 5">
    <name type="scientific">Bacteriovorax stolpii</name>
    <name type="common">Bdellovibrio stolpii</name>
    <dbReference type="NCBI Taxonomy" id="960"/>
    <lineage>
        <taxon>Bacteria</taxon>
        <taxon>Pseudomonadati</taxon>
        <taxon>Bdellovibrionota</taxon>
        <taxon>Bacteriovoracia</taxon>
        <taxon>Bacteriovoracales</taxon>
        <taxon>Bacteriovoracaceae</taxon>
        <taxon>Bacteriovorax</taxon>
    </lineage>
</organism>
<dbReference type="HAMAP" id="MF_00272">
    <property type="entry name" value="GcvH"/>
    <property type="match status" value="1"/>
</dbReference>
<dbReference type="GO" id="GO:0005829">
    <property type="term" value="C:cytosol"/>
    <property type="evidence" value="ECO:0007669"/>
    <property type="project" value="TreeGrafter"/>
</dbReference>
<reference evidence="4 5" key="1">
    <citation type="submission" date="2018-01" db="EMBL/GenBank/DDBJ databases">
        <title>Complete genome sequence of Bacteriovorax stolpii DSM12778.</title>
        <authorList>
            <person name="Tang B."/>
            <person name="Chang J."/>
        </authorList>
    </citation>
    <scope>NUCLEOTIDE SEQUENCE [LARGE SCALE GENOMIC DNA]</scope>
    <source>
        <strain evidence="4 5">DSM 12778</strain>
    </source>
</reference>
<evidence type="ECO:0000256" key="1">
    <source>
        <dbReference type="ARBA" id="ARBA00009249"/>
    </source>
</evidence>
<gene>
    <name evidence="3 4" type="primary">gcvH</name>
    <name evidence="4" type="ORF">C0V70_18285</name>
</gene>
<dbReference type="InterPro" id="IPR017453">
    <property type="entry name" value="GCV_H_sub"/>
</dbReference>
<comment type="function">
    <text evidence="3">The glycine cleavage system catalyzes the degradation of glycine. The H protein shuttles the methylamine group of glycine from the P protein to the T protein.</text>
</comment>
<dbReference type="InterPro" id="IPR033753">
    <property type="entry name" value="GCV_H/Fam206"/>
</dbReference>
<dbReference type="PANTHER" id="PTHR11715">
    <property type="entry name" value="GLYCINE CLEAVAGE SYSTEM H PROTEIN"/>
    <property type="match status" value="1"/>
</dbReference>
<dbReference type="Proteomes" id="UP000235584">
    <property type="component" value="Chromosome"/>
</dbReference>
<dbReference type="KEGG" id="bsto:C0V70_18285"/>
<dbReference type="EMBL" id="CP025704">
    <property type="protein sequence ID" value="AUO00018.1"/>
    <property type="molecule type" value="Genomic_DNA"/>
</dbReference>
<evidence type="ECO:0000256" key="2">
    <source>
        <dbReference type="ARBA" id="ARBA00022823"/>
    </source>
</evidence>
<dbReference type="InterPro" id="IPR011053">
    <property type="entry name" value="Single_hybrid_motif"/>
</dbReference>
<name>A0A2K9NWX5_BACTC</name>
<dbReference type="OrthoDB" id="5293986at2"/>
<dbReference type="PROSITE" id="PS00189">
    <property type="entry name" value="LIPOYL"/>
    <property type="match status" value="1"/>
</dbReference>
<sequence>MSNNVPSELKYTKDHEWAKIEGDIATIGITDFAQSSLGDIVFVELPENGKTLGHHQTFGVVESIKSVSDLYSPLAGTVLERNDNLVNSPELCNAEPYGNAWMIKLKLSNPSEVNSLLSASDYENFLSTL</sequence>
<comment type="subunit">
    <text evidence="3">The glycine cleavage system is composed of four proteins: P, T, L and H.</text>
</comment>
<dbReference type="AlphaFoldDB" id="A0A2K9NWX5"/>
<dbReference type="CDD" id="cd06848">
    <property type="entry name" value="GCS_H"/>
    <property type="match status" value="1"/>
</dbReference>
<comment type="cofactor">
    <cofactor evidence="3">
        <name>(R)-lipoate</name>
        <dbReference type="ChEBI" id="CHEBI:83088"/>
    </cofactor>
    <text evidence="3">Binds 1 lipoyl cofactor covalently.</text>
</comment>